<comment type="caution">
    <text evidence="6">The sequence shown here is derived from an EMBL/GenBank/DDBJ whole genome shotgun (WGS) entry which is preliminary data.</text>
</comment>
<keyword evidence="2" id="KW-0433">Leucine-rich repeat</keyword>
<organism evidence="6 7">
    <name type="scientific">Cyclotella atomus</name>
    <dbReference type="NCBI Taxonomy" id="382360"/>
    <lineage>
        <taxon>Eukaryota</taxon>
        <taxon>Sar</taxon>
        <taxon>Stramenopiles</taxon>
        <taxon>Ochrophyta</taxon>
        <taxon>Bacillariophyta</taxon>
        <taxon>Coscinodiscophyceae</taxon>
        <taxon>Thalassiosirophycidae</taxon>
        <taxon>Stephanodiscales</taxon>
        <taxon>Stephanodiscaceae</taxon>
        <taxon>Cyclotella</taxon>
    </lineage>
</organism>
<dbReference type="SUPFAM" id="SSF52047">
    <property type="entry name" value="RNI-like"/>
    <property type="match status" value="1"/>
</dbReference>
<evidence type="ECO:0000256" key="3">
    <source>
        <dbReference type="ARBA" id="ARBA00022737"/>
    </source>
</evidence>
<proteinExistence type="predicted"/>
<dbReference type="SMART" id="SM00368">
    <property type="entry name" value="LRR_RI"/>
    <property type="match status" value="5"/>
</dbReference>
<dbReference type="PANTHER" id="PTHR24113:SF12">
    <property type="entry name" value="RAN GTPASE-ACTIVATING PROTEIN 1"/>
    <property type="match status" value="1"/>
</dbReference>
<dbReference type="AlphaFoldDB" id="A0ABD3MXV1"/>
<keyword evidence="1" id="KW-0343">GTPase activation</keyword>
<dbReference type="InterPro" id="IPR032675">
    <property type="entry name" value="LRR_dom_sf"/>
</dbReference>
<evidence type="ECO:0000256" key="1">
    <source>
        <dbReference type="ARBA" id="ARBA00022468"/>
    </source>
</evidence>
<dbReference type="Gene3D" id="3.80.10.10">
    <property type="entry name" value="Ribonuclease Inhibitor"/>
    <property type="match status" value="1"/>
</dbReference>
<keyword evidence="4" id="KW-0175">Coiled coil</keyword>
<dbReference type="Proteomes" id="UP001530400">
    <property type="component" value="Unassembled WGS sequence"/>
</dbReference>
<accession>A0ABD3MXV1</accession>
<keyword evidence="7" id="KW-1185">Reference proteome</keyword>
<dbReference type="GO" id="GO:0005096">
    <property type="term" value="F:GTPase activator activity"/>
    <property type="evidence" value="ECO:0007669"/>
    <property type="project" value="UniProtKB-KW"/>
</dbReference>
<dbReference type="Pfam" id="PF13516">
    <property type="entry name" value="LRR_6"/>
    <property type="match status" value="2"/>
</dbReference>
<evidence type="ECO:0000313" key="6">
    <source>
        <dbReference type="EMBL" id="KAL3768164.1"/>
    </source>
</evidence>
<dbReference type="EMBL" id="JALLPJ020001352">
    <property type="protein sequence ID" value="KAL3768164.1"/>
    <property type="molecule type" value="Genomic_DNA"/>
</dbReference>
<feature type="region of interest" description="Disordered" evidence="5">
    <location>
        <begin position="1"/>
        <end position="21"/>
    </location>
</feature>
<feature type="coiled-coil region" evidence="4">
    <location>
        <begin position="33"/>
        <end position="67"/>
    </location>
</feature>
<dbReference type="InterPro" id="IPR001611">
    <property type="entry name" value="Leu-rich_rpt"/>
</dbReference>
<feature type="compositionally biased region" description="Basic residues" evidence="5">
    <location>
        <begin position="1"/>
        <end position="10"/>
    </location>
</feature>
<dbReference type="InterPro" id="IPR027038">
    <property type="entry name" value="RanGap"/>
</dbReference>
<evidence type="ECO:0000256" key="2">
    <source>
        <dbReference type="ARBA" id="ARBA00022614"/>
    </source>
</evidence>
<reference evidence="6 7" key="1">
    <citation type="submission" date="2024-10" db="EMBL/GenBank/DDBJ databases">
        <title>Updated reference genomes for cyclostephanoid diatoms.</title>
        <authorList>
            <person name="Roberts W.R."/>
            <person name="Alverson A.J."/>
        </authorList>
    </citation>
    <scope>NUCLEOTIDE SEQUENCE [LARGE SCALE GENOMIC DNA]</scope>
    <source>
        <strain evidence="6 7">AJA010-31</strain>
    </source>
</reference>
<evidence type="ECO:0000313" key="7">
    <source>
        <dbReference type="Proteomes" id="UP001530400"/>
    </source>
</evidence>
<protein>
    <submittedName>
        <fullName evidence="6">Uncharacterized protein</fullName>
    </submittedName>
</protein>
<dbReference type="PANTHER" id="PTHR24113">
    <property type="entry name" value="RAN GTPASE-ACTIVATING PROTEIN 1"/>
    <property type="match status" value="1"/>
</dbReference>
<gene>
    <name evidence="6" type="ORF">ACHAWO_006534</name>
</gene>
<keyword evidence="3" id="KW-0677">Repeat</keyword>
<evidence type="ECO:0000256" key="4">
    <source>
        <dbReference type="SAM" id="Coils"/>
    </source>
</evidence>
<evidence type="ECO:0000256" key="5">
    <source>
        <dbReference type="SAM" id="MobiDB-lite"/>
    </source>
</evidence>
<sequence length="541" mass="60946">MSQNIGRKKARLDPAAGFNTRPIDANEPDAFTLKRVLARIDELEGKCAHLETKCRLLENTLQQQQQHHSPSFTESLVSSILSHIDSKFRTIETSITEKMQDLDHSSRWLESLHKNREWKYTAPTIPISCWVSRGFDEEYVESADSFLEDIETVTCAMRRGECADSYVHLGFGERFDEIDNAYLAYDEVMQSHWTEFVDALGQYHWFLNRSSTGHDDSTFILSDVQIPSELCYLLEKVLPLNHFKRLTFQNNHFGRFGISLVIKCIEKNPKLVELILSENAIDSVEDARQLCQAVNAHPALEIFSLKETCRAFSFDIMRSIMHDDCKLECIDLPGNGIKTDGSTHIADFLAKSPPLRELTLENNHLNDDDAQAIAEALKTNTNLKTLILRGNDITSRGADALKKVIADPSNLNSMAACNHVCQIYLTNKLECAALNESPDPKVNRGDKLYRTLNAGAHSFGSKVNLPTALESIQKYAKYSQQKRSTSIIEQSDGHVPALSSIYEIIRSKAPELYSPNKKVTTSGMEVDNILPCVSNEDTRTI</sequence>
<name>A0ABD3MXV1_9STRA</name>